<evidence type="ECO:0000313" key="1">
    <source>
        <dbReference type="EMBL" id="MBE5037304.1"/>
    </source>
</evidence>
<keyword evidence="2" id="KW-1185">Reference proteome</keyword>
<protein>
    <submittedName>
        <fullName evidence="1">Uncharacterized protein</fullName>
    </submittedName>
</protein>
<organism evidence="1 2">
    <name type="scientific">Gemmiger gallinarum</name>
    <dbReference type="NCBI Taxonomy" id="2779354"/>
    <lineage>
        <taxon>Bacteria</taxon>
        <taxon>Bacillati</taxon>
        <taxon>Bacillota</taxon>
        <taxon>Clostridia</taxon>
        <taxon>Eubacteriales</taxon>
        <taxon>Gemmiger</taxon>
    </lineage>
</organism>
<accession>A0ABR9R2E0</accession>
<dbReference type="InterPro" id="IPR036619">
    <property type="entry name" value="NinB_sf"/>
</dbReference>
<sequence>MSILIDFKDAQFDAMTGRLSIRPLNLPAVKQWLLREYRDGITYTAELKRMRKHRSKNANDMCWAMCERLAQEIGLNKEQVYRDAISKVGVFKDFHLPPDEAKTFRAAWEQLGTGWVTEQVDDDGPLLVIRAYYGSSRYNTKQMSRLIDSLMQDCEAVGICTMSEKERSLLLEDWGKRNASQ</sequence>
<dbReference type="RefSeq" id="WP_193500597.1">
    <property type="nucleotide sequence ID" value="NZ_JADCKC010000002.1"/>
</dbReference>
<evidence type="ECO:0000313" key="2">
    <source>
        <dbReference type="Proteomes" id="UP000768567"/>
    </source>
</evidence>
<name>A0ABR9R2E0_9FIRM</name>
<gene>
    <name evidence="1" type="ORF">INF35_05880</name>
</gene>
<dbReference type="Gene3D" id="1.10.3790.10">
    <property type="entry name" value="NinB"/>
    <property type="match status" value="1"/>
</dbReference>
<reference evidence="1 2" key="1">
    <citation type="submission" date="2020-10" db="EMBL/GenBank/DDBJ databases">
        <title>ChiBAC.</title>
        <authorList>
            <person name="Zenner C."/>
            <person name="Hitch T.C.A."/>
            <person name="Clavel T."/>
        </authorList>
    </citation>
    <scope>NUCLEOTIDE SEQUENCE [LARGE SCALE GENOMIC DNA]</scope>
    <source>
        <strain evidence="1 2">DSM 109015</strain>
    </source>
</reference>
<proteinExistence type="predicted"/>
<comment type="caution">
    <text evidence="1">The sequence shown here is derived from an EMBL/GenBank/DDBJ whole genome shotgun (WGS) entry which is preliminary data.</text>
</comment>
<dbReference type="EMBL" id="JADCKC010000002">
    <property type="protein sequence ID" value="MBE5037304.1"/>
    <property type="molecule type" value="Genomic_DNA"/>
</dbReference>
<dbReference type="Proteomes" id="UP000768567">
    <property type="component" value="Unassembled WGS sequence"/>
</dbReference>